<organism evidence="1 2">
    <name type="scientific">Vigna unguiculata</name>
    <name type="common">Cowpea</name>
    <dbReference type="NCBI Taxonomy" id="3917"/>
    <lineage>
        <taxon>Eukaryota</taxon>
        <taxon>Viridiplantae</taxon>
        <taxon>Streptophyta</taxon>
        <taxon>Embryophyta</taxon>
        <taxon>Tracheophyta</taxon>
        <taxon>Spermatophyta</taxon>
        <taxon>Magnoliopsida</taxon>
        <taxon>eudicotyledons</taxon>
        <taxon>Gunneridae</taxon>
        <taxon>Pentapetalae</taxon>
        <taxon>rosids</taxon>
        <taxon>fabids</taxon>
        <taxon>Fabales</taxon>
        <taxon>Fabaceae</taxon>
        <taxon>Papilionoideae</taxon>
        <taxon>50 kb inversion clade</taxon>
        <taxon>NPAAA clade</taxon>
        <taxon>indigoferoid/millettioid clade</taxon>
        <taxon>Phaseoleae</taxon>
        <taxon>Vigna</taxon>
    </lineage>
</organism>
<dbReference type="Proteomes" id="UP000501690">
    <property type="component" value="Linkage Group LG9"/>
</dbReference>
<sequence length="170" mass="18983">MKLLVRFHGGVGCDGRNSMNLLVRSHGGAVGDGRNSMNLLVRFHGGAVVYIIRVKPIGNGSGKQYRPPQMQTSGRTFAILAQASKARLGKNSRDSNLVLLEHLAQVESPCFGRHVISLRRASPKREIMRIVWFCLSISLRQTTLFWAIEHLAQARVPRLSEKSWNFVCFA</sequence>
<evidence type="ECO:0000313" key="2">
    <source>
        <dbReference type="Proteomes" id="UP000501690"/>
    </source>
</evidence>
<protein>
    <submittedName>
        <fullName evidence="1">Uncharacterized protein</fullName>
    </submittedName>
</protein>
<gene>
    <name evidence="1" type="ORF">DEO72_LG9g1342</name>
</gene>
<keyword evidence="2" id="KW-1185">Reference proteome</keyword>
<evidence type="ECO:0000313" key="1">
    <source>
        <dbReference type="EMBL" id="QCE06330.1"/>
    </source>
</evidence>
<accession>A0A4D6MXT2</accession>
<proteinExistence type="predicted"/>
<name>A0A4D6MXT2_VIGUN</name>
<dbReference type="EMBL" id="CP039353">
    <property type="protein sequence ID" value="QCE06330.1"/>
    <property type="molecule type" value="Genomic_DNA"/>
</dbReference>
<reference evidence="1 2" key="1">
    <citation type="submission" date="2019-04" db="EMBL/GenBank/DDBJ databases">
        <title>An improved genome assembly and genetic linkage map for asparagus bean, Vigna unguiculata ssp. sesquipedialis.</title>
        <authorList>
            <person name="Xia Q."/>
            <person name="Zhang R."/>
            <person name="Dong Y."/>
        </authorList>
    </citation>
    <scope>NUCLEOTIDE SEQUENCE [LARGE SCALE GENOMIC DNA]</scope>
    <source>
        <tissue evidence="1">Leaf</tissue>
    </source>
</reference>
<dbReference type="AlphaFoldDB" id="A0A4D6MXT2"/>